<evidence type="ECO:0000256" key="2">
    <source>
        <dbReference type="SAM" id="MobiDB-lite"/>
    </source>
</evidence>
<dbReference type="PANTHER" id="PTHR13349:SF2">
    <property type="entry name" value="TRANSLATION MACHINERY-ASSOCIATED PROTEIN 16"/>
    <property type="match status" value="1"/>
</dbReference>
<organism evidence="3 4">
    <name type="scientific">Dentipellis fragilis</name>
    <dbReference type="NCBI Taxonomy" id="205917"/>
    <lineage>
        <taxon>Eukaryota</taxon>
        <taxon>Fungi</taxon>
        <taxon>Dikarya</taxon>
        <taxon>Basidiomycota</taxon>
        <taxon>Agaricomycotina</taxon>
        <taxon>Agaricomycetes</taxon>
        <taxon>Russulales</taxon>
        <taxon>Hericiaceae</taxon>
        <taxon>Dentipellis</taxon>
    </lineage>
</organism>
<dbReference type="AlphaFoldDB" id="A0A4Y9YYW7"/>
<evidence type="ECO:0000256" key="1">
    <source>
        <dbReference type="ARBA" id="ARBA00034127"/>
    </source>
</evidence>
<proteinExistence type="inferred from homology"/>
<feature type="region of interest" description="Disordered" evidence="2">
    <location>
        <begin position="1"/>
        <end position="32"/>
    </location>
</feature>
<protein>
    <recommendedName>
        <fullName evidence="5">Translation machinery-associated protein 16</fullName>
    </recommendedName>
</protein>
<dbReference type="InterPro" id="IPR021346">
    <property type="entry name" value="Tma16"/>
</dbReference>
<sequence length="221" mass="25425">MAGSKPAKTEAKEKKGKKEKIFHPESRKAEQLARVQLRKGKLSGQASNRSKKHSSQADVFGFFFHALPPEGVMSLQDLHSLIHDVWLSRHDAELEEERETRRKGRPKSTKEQKLEEVRLRETELYKSGMEVLDLTHEQNVALFRRWDQKEITYPQMLRFIRITSAAPETTTVSRPGQHPFLKEAKTSTAEDQEIDTDVAPPLLWHEPQRFSSTIMAMDGPL</sequence>
<name>A0A4Y9YYW7_9AGAM</name>
<comment type="caution">
    <text evidence="3">The sequence shown here is derived from an EMBL/GenBank/DDBJ whole genome shotgun (WGS) entry which is preliminary data.</text>
</comment>
<dbReference type="OrthoDB" id="270284at2759"/>
<gene>
    <name evidence="3" type="ORF">EVG20_g3902</name>
</gene>
<evidence type="ECO:0008006" key="5">
    <source>
        <dbReference type="Google" id="ProtNLM"/>
    </source>
</evidence>
<keyword evidence="4" id="KW-1185">Reference proteome</keyword>
<evidence type="ECO:0000313" key="4">
    <source>
        <dbReference type="Proteomes" id="UP000298327"/>
    </source>
</evidence>
<dbReference type="Gene3D" id="1.20.1440.170">
    <property type="entry name" value="Translation machinery-associated protein 16-like"/>
    <property type="match status" value="1"/>
</dbReference>
<dbReference type="InterPro" id="IPR038356">
    <property type="entry name" value="Tma16_sf"/>
</dbReference>
<dbReference type="STRING" id="205917.A0A4Y9YYW7"/>
<feature type="region of interest" description="Disordered" evidence="2">
    <location>
        <begin position="93"/>
        <end position="115"/>
    </location>
</feature>
<evidence type="ECO:0000313" key="3">
    <source>
        <dbReference type="EMBL" id="TFY67554.1"/>
    </source>
</evidence>
<accession>A0A4Y9YYW7</accession>
<dbReference type="Pfam" id="PF11176">
    <property type="entry name" value="Tma16"/>
    <property type="match status" value="1"/>
</dbReference>
<feature type="compositionally biased region" description="Basic and acidic residues" evidence="2">
    <location>
        <begin position="19"/>
        <end position="31"/>
    </location>
</feature>
<dbReference type="PANTHER" id="PTHR13349">
    <property type="entry name" value="TRANSLATION MACHINERY-ASSOCIATED PROTEIN 16"/>
    <property type="match status" value="1"/>
</dbReference>
<reference evidence="3 4" key="1">
    <citation type="submission" date="2019-02" db="EMBL/GenBank/DDBJ databases">
        <title>Genome sequencing of the rare red list fungi Dentipellis fragilis.</title>
        <authorList>
            <person name="Buettner E."/>
            <person name="Kellner H."/>
        </authorList>
    </citation>
    <scope>NUCLEOTIDE SEQUENCE [LARGE SCALE GENOMIC DNA]</scope>
    <source>
        <strain evidence="3 4">DSM 105465</strain>
    </source>
</reference>
<comment type="similarity">
    <text evidence="1">Belongs to the TMA16 family.</text>
</comment>
<dbReference type="GO" id="GO:0005634">
    <property type="term" value="C:nucleus"/>
    <property type="evidence" value="ECO:0007669"/>
    <property type="project" value="TreeGrafter"/>
</dbReference>
<dbReference type="EMBL" id="SEOQ01000187">
    <property type="protein sequence ID" value="TFY67554.1"/>
    <property type="molecule type" value="Genomic_DNA"/>
</dbReference>
<dbReference type="Proteomes" id="UP000298327">
    <property type="component" value="Unassembled WGS sequence"/>
</dbReference>